<accession>A0A0F9KMC9</accession>
<evidence type="ECO:0000313" key="1">
    <source>
        <dbReference type="EMBL" id="KKM75901.1"/>
    </source>
</evidence>
<comment type="caution">
    <text evidence="1">The sequence shown here is derived from an EMBL/GenBank/DDBJ whole genome shotgun (WGS) entry which is preliminary data.</text>
</comment>
<reference evidence="1" key="1">
    <citation type="journal article" date="2015" name="Nature">
        <title>Complex archaea that bridge the gap between prokaryotes and eukaryotes.</title>
        <authorList>
            <person name="Spang A."/>
            <person name="Saw J.H."/>
            <person name="Jorgensen S.L."/>
            <person name="Zaremba-Niedzwiedzka K."/>
            <person name="Martijn J."/>
            <person name="Lind A.E."/>
            <person name="van Eijk R."/>
            <person name="Schleper C."/>
            <person name="Guy L."/>
            <person name="Ettema T.J."/>
        </authorList>
    </citation>
    <scope>NUCLEOTIDE SEQUENCE</scope>
</reference>
<proteinExistence type="predicted"/>
<gene>
    <name evidence="1" type="ORF">LCGC14_1385610</name>
</gene>
<protein>
    <submittedName>
        <fullName evidence="1">Uncharacterized protein</fullName>
    </submittedName>
</protein>
<name>A0A0F9KMC9_9ZZZZ</name>
<sequence>MKLLPNFEAPSFTRITYHSSEARDYWGPAFKLASSVCWEAELKTAADGVRACGTCHIPNVGGDRMYEKLARYGLKWRRLTTVGPSDGFSHRRHAPLREGDPNFSWFTVVSPDDANLDAFEAAHEESNHNAIGDLLGFPPCCVGFFDQHWPEYCDPIWQSAQNTPGALELPYVGGPYSIANPPERPVEVLQVKAHPATNNMLRYASARVMFHLTCQLQCGATINRAEEWIRIMEEITPGGGKATIQLLSLPMAWDVCHGWAKVVTPAFTVHAGSVETQHRYIVHVEPDPWLLPFTYDKIPGRVAGQFWPMMDYTKMFEKKKETA</sequence>
<dbReference type="AlphaFoldDB" id="A0A0F9KMC9"/>
<dbReference type="EMBL" id="LAZR01008897">
    <property type="protein sequence ID" value="KKM75901.1"/>
    <property type="molecule type" value="Genomic_DNA"/>
</dbReference>
<organism evidence="1">
    <name type="scientific">marine sediment metagenome</name>
    <dbReference type="NCBI Taxonomy" id="412755"/>
    <lineage>
        <taxon>unclassified sequences</taxon>
        <taxon>metagenomes</taxon>
        <taxon>ecological metagenomes</taxon>
    </lineage>
</organism>